<dbReference type="InterPro" id="IPR020846">
    <property type="entry name" value="MFS_dom"/>
</dbReference>
<evidence type="ECO:0000256" key="2">
    <source>
        <dbReference type="ARBA" id="ARBA00022448"/>
    </source>
</evidence>
<reference evidence="10 11" key="2">
    <citation type="submission" date="2020-06" db="EMBL/GenBank/DDBJ databases">
        <title>Ramlibacter rhizophilus sp. nov., isolated from rhizosphere soil of national flower Mugunghwa from South Korea.</title>
        <authorList>
            <person name="Zheng-Fei Y."/>
            <person name="Huan T."/>
        </authorList>
    </citation>
    <scope>NUCLEOTIDE SEQUENCE [LARGE SCALE GENOMIC DNA]</scope>
    <source>
        <strain evidence="10 11">B156</strain>
    </source>
</reference>
<dbReference type="InterPro" id="IPR024989">
    <property type="entry name" value="MFS_assoc_dom"/>
</dbReference>
<proteinExistence type="predicted"/>
<dbReference type="Proteomes" id="UP000552954">
    <property type="component" value="Unassembled WGS sequence"/>
</dbReference>
<keyword evidence="11" id="KW-1185">Reference proteome</keyword>
<feature type="transmembrane region" description="Helical" evidence="8">
    <location>
        <begin position="141"/>
        <end position="158"/>
    </location>
</feature>
<dbReference type="InterPro" id="IPR026032">
    <property type="entry name" value="HcaT-like"/>
</dbReference>
<feature type="transmembrane region" description="Helical" evidence="8">
    <location>
        <begin position="274"/>
        <end position="299"/>
    </location>
</feature>
<keyword evidence="5 8" id="KW-0812">Transmembrane</keyword>
<feature type="transmembrane region" description="Helical" evidence="8">
    <location>
        <begin position="36"/>
        <end position="58"/>
    </location>
</feature>
<dbReference type="PANTHER" id="PTHR23522">
    <property type="entry name" value="BLL5896 PROTEIN"/>
    <property type="match status" value="1"/>
</dbReference>
<dbReference type="RefSeq" id="WP_171559158.1">
    <property type="nucleotide sequence ID" value="NZ_JABFCS010000001.1"/>
</dbReference>
<organism evidence="10 11">
    <name type="scientific">Ramlibacter montanisoli</name>
    <dbReference type="NCBI Taxonomy" id="2732512"/>
    <lineage>
        <taxon>Bacteria</taxon>
        <taxon>Pseudomonadati</taxon>
        <taxon>Pseudomonadota</taxon>
        <taxon>Betaproteobacteria</taxon>
        <taxon>Burkholderiales</taxon>
        <taxon>Comamonadaceae</taxon>
        <taxon>Ramlibacter</taxon>
    </lineage>
</organism>
<feature type="transmembrane region" description="Helical" evidence="8">
    <location>
        <begin position="102"/>
        <end position="120"/>
    </location>
</feature>
<dbReference type="Pfam" id="PF12832">
    <property type="entry name" value="MFS_1_like"/>
    <property type="match status" value="1"/>
</dbReference>
<dbReference type="AlphaFoldDB" id="A0A849KPA9"/>
<keyword evidence="6 8" id="KW-1133">Transmembrane helix</keyword>
<evidence type="ECO:0000313" key="11">
    <source>
        <dbReference type="Proteomes" id="UP000552954"/>
    </source>
</evidence>
<feature type="transmembrane region" description="Helical" evidence="8">
    <location>
        <begin position="12"/>
        <end position="30"/>
    </location>
</feature>
<evidence type="ECO:0000259" key="9">
    <source>
        <dbReference type="PROSITE" id="PS50850"/>
    </source>
</evidence>
<protein>
    <submittedName>
        <fullName evidence="10">MFS transporter</fullName>
    </submittedName>
</protein>
<feature type="transmembrane region" description="Helical" evidence="8">
    <location>
        <begin position="79"/>
        <end position="96"/>
    </location>
</feature>
<dbReference type="InterPro" id="IPR036259">
    <property type="entry name" value="MFS_trans_sf"/>
</dbReference>
<dbReference type="PROSITE" id="PS50850">
    <property type="entry name" value="MFS"/>
    <property type="match status" value="1"/>
</dbReference>
<comment type="subcellular location">
    <subcellularLocation>
        <location evidence="1">Cell inner membrane</location>
        <topology evidence="1">Multi-pass membrane protein</topology>
    </subcellularLocation>
</comment>
<evidence type="ECO:0000256" key="1">
    <source>
        <dbReference type="ARBA" id="ARBA00004429"/>
    </source>
</evidence>
<evidence type="ECO:0000256" key="7">
    <source>
        <dbReference type="ARBA" id="ARBA00023136"/>
    </source>
</evidence>
<feature type="transmembrane region" description="Helical" evidence="8">
    <location>
        <begin position="243"/>
        <end position="262"/>
    </location>
</feature>
<comment type="caution">
    <text evidence="10">The sequence shown here is derived from an EMBL/GenBank/DDBJ whole genome shotgun (WGS) entry which is preliminary data.</text>
</comment>
<evidence type="ECO:0000256" key="8">
    <source>
        <dbReference type="SAM" id="Phobius"/>
    </source>
</evidence>
<dbReference type="PIRSF" id="PIRSF004925">
    <property type="entry name" value="HcaT"/>
    <property type="match status" value="1"/>
</dbReference>
<feature type="transmembrane region" description="Helical" evidence="8">
    <location>
        <begin position="364"/>
        <end position="384"/>
    </location>
</feature>
<evidence type="ECO:0000256" key="5">
    <source>
        <dbReference type="ARBA" id="ARBA00022692"/>
    </source>
</evidence>
<dbReference type="GO" id="GO:0015528">
    <property type="term" value="F:lactose:proton symporter activity"/>
    <property type="evidence" value="ECO:0007669"/>
    <property type="project" value="TreeGrafter"/>
</dbReference>
<dbReference type="GO" id="GO:0005886">
    <property type="term" value="C:plasma membrane"/>
    <property type="evidence" value="ECO:0007669"/>
    <property type="project" value="UniProtKB-SubCell"/>
</dbReference>
<reference evidence="10 11" key="1">
    <citation type="submission" date="2020-05" db="EMBL/GenBank/DDBJ databases">
        <authorList>
            <person name="Khan S.A."/>
            <person name="Jeon C.O."/>
            <person name="Chun B.H."/>
        </authorList>
    </citation>
    <scope>NUCLEOTIDE SEQUENCE [LARGE SCALE GENOMIC DNA]</scope>
    <source>
        <strain evidence="10 11">B156</strain>
    </source>
</reference>
<dbReference type="GO" id="GO:0030395">
    <property type="term" value="F:lactose binding"/>
    <property type="evidence" value="ECO:0007669"/>
    <property type="project" value="TreeGrafter"/>
</dbReference>
<evidence type="ECO:0000256" key="6">
    <source>
        <dbReference type="ARBA" id="ARBA00022989"/>
    </source>
</evidence>
<feature type="transmembrane region" description="Helical" evidence="8">
    <location>
        <begin position="305"/>
        <end position="323"/>
    </location>
</feature>
<keyword evidence="3" id="KW-1003">Cell membrane</keyword>
<dbReference type="SUPFAM" id="SSF103473">
    <property type="entry name" value="MFS general substrate transporter"/>
    <property type="match status" value="1"/>
</dbReference>
<keyword evidence="2" id="KW-0813">Transport</keyword>
<feature type="transmembrane region" description="Helical" evidence="8">
    <location>
        <begin position="212"/>
        <end position="231"/>
    </location>
</feature>
<accession>A0A849KPA9</accession>
<evidence type="ECO:0000256" key="4">
    <source>
        <dbReference type="ARBA" id="ARBA00022519"/>
    </source>
</evidence>
<name>A0A849KPA9_9BURK</name>
<dbReference type="Gene3D" id="1.20.1250.20">
    <property type="entry name" value="MFS general substrate transporter like domains"/>
    <property type="match status" value="2"/>
</dbReference>
<sequence length="394" mass="42842">MARPPEVAGPRQLVPFAALSATYFAHIGFFNPYLPLWLKSLGLPITVISLLASVQSLTRVFAPYAWGALSDHTGERVKLLRISALVALAASAGLWWPGGAWWIALVLLLLFTHTSSMMSLTEAAMAHLVAGDWGRYGRVRLWGSAGFMVTVFAAGAWFERFGMGSFPAWTAVTLAGVLACTWWLPNVKEAAHHAQVEREPILPVLRQPAVRWFFASLLFHVMAHFAIYGFFSLYLDSLGYSKATIGALWAVSVVVEIAWFYVQGRFIGRLSMEKWLVVCAVATILRMAMTAGLGGWLAALYLAQTLHALSFATHHTACIAMVSKHFPGRMRGRGQALFTVIGYGFGGVAGVLAGGAIADRWGFELLYAAAAVLGLLALGCAWRVRRLESRAAPV</sequence>
<dbReference type="NCBIfam" id="NF037955">
    <property type="entry name" value="mfs"/>
    <property type="match status" value="1"/>
</dbReference>
<evidence type="ECO:0000256" key="3">
    <source>
        <dbReference type="ARBA" id="ARBA00022475"/>
    </source>
</evidence>
<feature type="transmembrane region" description="Helical" evidence="8">
    <location>
        <begin position="164"/>
        <end position="184"/>
    </location>
</feature>
<dbReference type="PANTHER" id="PTHR23522:SF10">
    <property type="entry name" value="3-PHENYLPROPIONIC ACID TRANSPORTER-RELATED"/>
    <property type="match status" value="1"/>
</dbReference>
<gene>
    <name evidence="10" type="ORF">HK415_11395</name>
</gene>
<feature type="transmembrane region" description="Helical" evidence="8">
    <location>
        <begin position="335"/>
        <end position="358"/>
    </location>
</feature>
<keyword evidence="4" id="KW-0997">Cell inner membrane</keyword>
<evidence type="ECO:0000313" key="10">
    <source>
        <dbReference type="EMBL" id="NNU43629.1"/>
    </source>
</evidence>
<keyword evidence="7 8" id="KW-0472">Membrane</keyword>
<dbReference type="EMBL" id="JABFCS010000001">
    <property type="protein sequence ID" value="NNU43629.1"/>
    <property type="molecule type" value="Genomic_DNA"/>
</dbReference>
<feature type="domain" description="Major facilitator superfamily (MFS) profile" evidence="9">
    <location>
        <begin position="204"/>
        <end position="394"/>
    </location>
</feature>